<protein>
    <recommendedName>
        <fullName evidence="2">HNH nuclease domain-containing protein</fullName>
    </recommendedName>
</protein>
<feature type="region of interest" description="Disordered" evidence="1">
    <location>
        <begin position="305"/>
        <end position="348"/>
    </location>
</feature>
<dbReference type="AlphaFoldDB" id="A0AAD7C5T3"/>
<dbReference type="EMBL" id="JARKIF010000005">
    <property type="protein sequence ID" value="KAJ7639352.1"/>
    <property type="molecule type" value="Genomic_DNA"/>
</dbReference>
<reference evidence="3" key="1">
    <citation type="submission" date="2023-03" db="EMBL/GenBank/DDBJ databases">
        <title>Massive genome expansion in bonnet fungi (Mycena s.s.) driven by repeated elements and novel gene families across ecological guilds.</title>
        <authorList>
            <consortium name="Lawrence Berkeley National Laboratory"/>
            <person name="Harder C.B."/>
            <person name="Miyauchi S."/>
            <person name="Viragh M."/>
            <person name="Kuo A."/>
            <person name="Thoen E."/>
            <person name="Andreopoulos B."/>
            <person name="Lu D."/>
            <person name="Skrede I."/>
            <person name="Drula E."/>
            <person name="Henrissat B."/>
            <person name="Morin E."/>
            <person name="Kohler A."/>
            <person name="Barry K."/>
            <person name="LaButti K."/>
            <person name="Morin E."/>
            <person name="Salamov A."/>
            <person name="Lipzen A."/>
            <person name="Mereny Z."/>
            <person name="Hegedus B."/>
            <person name="Baldrian P."/>
            <person name="Stursova M."/>
            <person name="Weitz H."/>
            <person name="Taylor A."/>
            <person name="Grigoriev I.V."/>
            <person name="Nagy L.G."/>
            <person name="Martin F."/>
            <person name="Kauserud H."/>
        </authorList>
    </citation>
    <scope>NUCLEOTIDE SEQUENCE</scope>
    <source>
        <strain evidence="3">9284</strain>
    </source>
</reference>
<dbReference type="Pfam" id="PF13391">
    <property type="entry name" value="HNH_2"/>
    <property type="match status" value="1"/>
</dbReference>
<feature type="compositionally biased region" description="Basic and acidic residues" evidence="1">
    <location>
        <begin position="373"/>
        <end position="390"/>
    </location>
</feature>
<dbReference type="Proteomes" id="UP001221142">
    <property type="component" value="Unassembled WGS sequence"/>
</dbReference>
<proteinExistence type="predicted"/>
<accession>A0AAD7C5T3</accession>
<feature type="domain" description="HNH nuclease" evidence="2">
    <location>
        <begin position="130"/>
        <end position="199"/>
    </location>
</feature>
<sequence length="398" mass="44854">MSTAAPPGGHVWLILSHSNDVFYLEIPTRIIKTNCRRPVKYLRFLGWCIMGRSGAIKTDRAGVAMGDEDTLNDETIYYFVTNAADDAAALRYAVDPEVMKSRSSHSTSSTSMRTAQDRFKDSLIQRDVVCVFTNSSKLTCQGSHIIPFHKGDEWLDFVVQNRPTEGEDVSDLNSIHDIRNGLLLTGDLHHLMDHKHVAVIKTPNPVLQVDDIPPRHPLTLLHDGGQVQYPDGKRYTMQWFKEDRMEQRRFPNNADAAFRKDTQLPGPSPALLHYKYGVAAVYWWGKNASAYLGISNRPNLARPSPPIPAALGPERNLRSGHQLTPKYRRDPPAQGSGAPTGEGAQDQDMLDAEEIVLLLWSQNPAAIERRRRASEEQKRQEEERTSRLEQWRQGATTV</sequence>
<organism evidence="3 4">
    <name type="scientific">Roridomyces roridus</name>
    <dbReference type="NCBI Taxonomy" id="1738132"/>
    <lineage>
        <taxon>Eukaryota</taxon>
        <taxon>Fungi</taxon>
        <taxon>Dikarya</taxon>
        <taxon>Basidiomycota</taxon>
        <taxon>Agaricomycotina</taxon>
        <taxon>Agaricomycetes</taxon>
        <taxon>Agaricomycetidae</taxon>
        <taxon>Agaricales</taxon>
        <taxon>Marasmiineae</taxon>
        <taxon>Mycenaceae</taxon>
        <taxon>Roridomyces</taxon>
    </lineage>
</organism>
<evidence type="ECO:0000256" key="1">
    <source>
        <dbReference type="SAM" id="MobiDB-lite"/>
    </source>
</evidence>
<gene>
    <name evidence="3" type="ORF">FB45DRAFT_905375</name>
</gene>
<keyword evidence="4" id="KW-1185">Reference proteome</keyword>
<comment type="caution">
    <text evidence="3">The sequence shown here is derived from an EMBL/GenBank/DDBJ whole genome shotgun (WGS) entry which is preliminary data.</text>
</comment>
<evidence type="ECO:0000313" key="3">
    <source>
        <dbReference type="EMBL" id="KAJ7639352.1"/>
    </source>
</evidence>
<name>A0AAD7C5T3_9AGAR</name>
<feature type="region of interest" description="Disordered" evidence="1">
    <location>
        <begin position="367"/>
        <end position="398"/>
    </location>
</feature>
<evidence type="ECO:0000259" key="2">
    <source>
        <dbReference type="Pfam" id="PF13391"/>
    </source>
</evidence>
<dbReference type="InterPro" id="IPR003615">
    <property type="entry name" value="HNH_nuc"/>
</dbReference>
<evidence type="ECO:0000313" key="4">
    <source>
        <dbReference type="Proteomes" id="UP001221142"/>
    </source>
</evidence>